<feature type="domain" description="HPt" evidence="2">
    <location>
        <begin position="10"/>
        <end position="103"/>
    </location>
</feature>
<feature type="modified residue" description="Phosphohistidine" evidence="1">
    <location>
        <position position="49"/>
    </location>
</feature>
<gene>
    <name evidence="3" type="ORF">JCM14722_05560</name>
</gene>
<sequence length="103" mass="11608">MFDFPIVEYIDSGLEDLLGRFFELSRMDLDTMRAAADKRDFDTLVRLGHTVRGTGHGYGFTGMGELGGAIEQAALGRDLEALNSHMDRMDQYLSTVRIEFIDK</sequence>
<organism evidence="3 4">
    <name type="scientific">Pseudodesulfovibrio portus</name>
    <dbReference type="NCBI Taxonomy" id="231439"/>
    <lineage>
        <taxon>Bacteria</taxon>
        <taxon>Pseudomonadati</taxon>
        <taxon>Thermodesulfobacteriota</taxon>
        <taxon>Desulfovibrionia</taxon>
        <taxon>Desulfovibrionales</taxon>
        <taxon>Desulfovibrionaceae</taxon>
    </lineage>
</organism>
<evidence type="ECO:0000256" key="1">
    <source>
        <dbReference type="PROSITE-ProRule" id="PRU00110"/>
    </source>
</evidence>
<keyword evidence="1" id="KW-0597">Phosphoprotein</keyword>
<keyword evidence="4" id="KW-1185">Reference proteome</keyword>
<name>A0ABM8ANQ0_9BACT</name>
<dbReference type="PROSITE" id="PS50894">
    <property type="entry name" value="HPT"/>
    <property type="match status" value="1"/>
</dbReference>
<accession>A0ABM8ANQ0</accession>
<dbReference type="RefSeq" id="WP_264983072.1">
    <property type="nucleotide sequence ID" value="NZ_AP026708.1"/>
</dbReference>
<evidence type="ECO:0000313" key="3">
    <source>
        <dbReference type="EMBL" id="BDQ33014.1"/>
    </source>
</evidence>
<dbReference type="SUPFAM" id="SSF47226">
    <property type="entry name" value="Histidine-containing phosphotransfer domain, HPT domain"/>
    <property type="match status" value="1"/>
</dbReference>
<dbReference type="Pfam" id="PF01627">
    <property type="entry name" value="Hpt"/>
    <property type="match status" value="1"/>
</dbReference>
<protein>
    <recommendedName>
        <fullName evidence="2">HPt domain-containing protein</fullName>
    </recommendedName>
</protein>
<evidence type="ECO:0000313" key="4">
    <source>
        <dbReference type="Proteomes" id="UP001061361"/>
    </source>
</evidence>
<dbReference type="InterPro" id="IPR008207">
    <property type="entry name" value="Sig_transdc_His_kin_Hpt_dom"/>
</dbReference>
<evidence type="ECO:0000259" key="2">
    <source>
        <dbReference type="PROSITE" id="PS50894"/>
    </source>
</evidence>
<proteinExistence type="predicted"/>
<dbReference type="EMBL" id="AP026708">
    <property type="protein sequence ID" value="BDQ33014.1"/>
    <property type="molecule type" value="Genomic_DNA"/>
</dbReference>
<dbReference type="Proteomes" id="UP001061361">
    <property type="component" value="Chromosome"/>
</dbReference>
<reference evidence="3" key="1">
    <citation type="submission" date="2022-08" db="EMBL/GenBank/DDBJ databases">
        <title>Genome Sequence of the sulphate-reducing bacterium, Pseudodesulfovibrio portus JCM14722.</title>
        <authorList>
            <person name="Kondo R."/>
            <person name="Kataoka T."/>
        </authorList>
    </citation>
    <scope>NUCLEOTIDE SEQUENCE</scope>
    <source>
        <strain evidence="3">JCM 14722</strain>
    </source>
</reference>
<dbReference type="Gene3D" id="1.20.120.160">
    <property type="entry name" value="HPT domain"/>
    <property type="match status" value="1"/>
</dbReference>
<dbReference type="InterPro" id="IPR036641">
    <property type="entry name" value="HPT_dom_sf"/>
</dbReference>